<dbReference type="GO" id="GO:0000976">
    <property type="term" value="F:transcription cis-regulatory region binding"/>
    <property type="evidence" value="ECO:0007669"/>
    <property type="project" value="TreeGrafter"/>
</dbReference>
<keyword evidence="1" id="KW-0238">DNA-binding</keyword>
<feature type="domain" description="HTH tetR-type" evidence="2">
    <location>
        <begin position="7"/>
        <end position="67"/>
    </location>
</feature>
<dbReference type="InterPro" id="IPR050109">
    <property type="entry name" value="HTH-type_TetR-like_transc_reg"/>
</dbReference>
<dbReference type="Gene3D" id="1.10.357.10">
    <property type="entry name" value="Tetracycline Repressor, domain 2"/>
    <property type="match status" value="1"/>
</dbReference>
<dbReference type="InterPro" id="IPR001647">
    <property type="entry name" value="HTH_TetR"/>
</dbReference>
<evidence type="ECO:0000259" key="2">
    <source>
        <dbReference type="PROSITE" id="PS50977"/>
    </source>
</evidence>
<evidence type="ECO:0000313" key="3">
    <source>
        <dbReference type="EMBL" id="CAB4763074.1"/>
    </source>
</evidence>
<accession>A0A6J6UUV3</accession>
<dbReference type="GO" id="GO:0003700">
    <property type="term" value="F:DNA-binding transcription factor activity"/>
    <property type="evidence" value="ECO:0007669"/>
    <property type="project" value="TreeGrafter"/>
</dbReference>
<dbReference type="PRINTS" id="PR00455">
    <property type="entry name" value="HTHTETR"/>
</dbReference>
<proteinExistence type="predicted"/>
<dbReference type="AlphaFoldDB" id="A0A6J6UUV3"/>
<dbReference type="Pfam" id="PF00440">
    <property type="entry name" value="TetR_N"/>
    <property type="match status" value="1"/>
</dbReference>
<evidence type="ECO:0000313" key="4">
    <source>
        <dbReference type="EMBL" id="CAB5047924.1"/>
    </source>
</evidence>
<reference evidence="3" key="1">
    <citation type="submission" date="2020-05" db="EMBL/GenBank/DDBJ databases">
        <authorList>
            <person name="Chiriac C."/>
            <person name="Salcher M."/>
            <person name="Ghai R."/>
            <person name="Kavagutti S V."/>
        </authorList>
    </citation>
    <scope>NUCLEOTIDE SEQUENCE</scope>
</reference>
<name>A0A6J6UUV3_9ZZZZ</name>
<evidence type="ECO:0000256" key="1">
    <source>
        <dbReference type="ARBA" id="ARBA00023125"/>
    </source>
</evidence>
<dbReference type="PROSITE" id="PS50977">
    <property type="entry name" value="HTH_TETR_2"/>
    <property type="match status" value="1"/>
</dbReference>
<dbReference type="EMBL" id="CAEZZQ010000001">
    <property type="protein sequence ID" value="CAB4763074.1"/>
    <property type="molecule type" value="Genomic_DNA"/>
</dbReference>
<dbReference type="EMBL" id="CAFBQF010000022">
    <property type="protein sequence ID" value="CAB5047924.1"/>
    <property type="molecule type" value="Genomic_DNA"/>
</dbReference>
<dbReference type="SUPFAM" id="SSF46689">
    <property type="entry name" value="Homeodomain-like"/>
    <property type="match status" value="1"/>
</dbReference>
<sequence length="200" mass="22289">MTRLPRDERRAQLLTAALEIFSTSGYHTAAMDDIAERAGVTKPVLYQHFPGKLDLYLAVLDLHIDSLVYEVQKAIASKKENVDRVHATTEAYFRFIDSESEAFRLLFESDALAEPQVQERLNRMTYECARAVSAVIAVDTGLPEESAMMLGVGLIGTAQVTARYWLNRDGRLPLEKAAEFVAQLQWRGISSFPIEPGALG</sequence>
<dbReference type="PANTHER" id="PTHR30055">
    <property type="entry name" value="HTH-TYPE TRANSCRIPTIONAL REGULATOR RUTR"/>
    <property type="match status" value="1"/>
</dbReference>
<dbReference type="PANTHER" id="PTHR30055:SF160">
    <property type="entry name" value="TRANSCRIPTIONAL REGULATORY PROTEIN (PROBABLY ASNC-FAMILY)-RELATED"/>
    <property type="match status" value="1"/>
</dbReference>
<dbReference type="SUPFAM" id="SSF48498">
    <property type="entry name" value="Tetracyclin repressor-like, C-terminal domain"/>
    <property type="match status" value="1"/>
</dbReference>
<protein>
    <submittedName>
        <fullName evidence="3">Unannotated protein</fullName>
    </submittedName>
</protein>
<dbReference type="InterPro" id="IPR036271">
    <property type="entry name" value="Tet_transcr_reg_TetR-rel_C_sf"/>
</dbReference>
<gene>
    <name evidence="3" type="ORF">UFOPK2894_00004</name>
    <name evidence="4" type="ORF">UFOPK4295_00598</name>
</gene>
<dbReference type="InterPro" id="IPR009057">
    <property type="entry name" value="Homeodomain-like_sf"/>
</dbReference>
<organism evidence="3">
    <name type="scientific">freshwater metagenome</name>
    <dbReference type="NCBI Taxonomy" id="449393"/>
    <lineage>
        <taxon>unclassified sequences</taxon>
        <taxon>metagenomes</taxon>
        <taxon>ecological metagenomes</taxon>
    </lineage>
</organism>